<protein>
    <submittedName>
        <fullName evidence="3">Sensor histidine kinase YehU</fullName>
        <ecNumber evidence="3">2.7.13.3</ecNumber>
    </submittedName>
</protein>
<evidence type="ECO:0000313" key="4">
    <source>
        <dbReference type="Proteomes" id="UP000324575"/>
    </source>
</evidence>
<dbReference type="Pfam" id="PF06580">
    <property type="entry name" value="His_kinase"/>
    <property type="match status" value="1"/>
</dbReference>
<sequence length="339" mass="39485">MILAHTIGWAVFIVFPILNEPGLLHAISRHPMFFLASNLFLISYFYFNLTVFVPCFLSKKKIILFFGITLACVSLFFILPWIFRSYFSPERPPFRPDNMPFPNDMMKRLGIYTRSTHFLLVFIVSTGIKVISQWYEEKNRLKEMESSKVEAELSFLKSQIHPHFLFNSLNSIYYLALSKDDKAPKAILSLSDFLRFVTVESDKNLISLEKEIKMLNEYLNLQSLRTSEKFDLQVNMQGDFSSQEIMPLVFIPFVENAFKYGISAHVDCFVHLNIEIEKGILEFSIKNSIFQGQKEIVSSSSIGLENIKKRLELSYSDRYTLDIKSDRQVYSVFLKMNLK</sequence>
<dbReference type="InterPro" id="IPR010559">
    <property type="entry name" value="Sig_transdc_His_kin_internal"/>
</dbReference>
<dbReference type="EC" id="2.7.13.3" evidence="3"/>
<feature type="transmembrane region" description="Helical" evidence="1">
    <location>
        <begin position="111"/>
        <end position="132"/>
    </location>
</feature>
<feature type="transmembrane region" description="Helical" evidence="1">
    <location>
        <begin position="62"/>
        <end position="83"/>
    </location>
</feature>
<feature type="transmembrane region" description="Helical" evidence="1">
    <location>
        <begin position="7"/>
        <end position="27"/>
    </location>
</feature>
<proteinExistence type="predicted"/>
<gene>
    <name evidence="3" type="ORF">EZS26_001382</name>
</gene>
<reference evidence="3 4" key="1">
    <citation type="submission" date="2019-03" db="EMBL/GenBank/DDBJ databases">
        <title>Single cell metagenomics reveals metabolic interactions within the superorganism composed of flagellate Streblomastix strix and complex community of Bacteroidetes bacteria on its surface.</title>
        <authorList>
            <person name="Treitli S.C."/>
            <person name="Kolisko M."/>
            <person name="Husnik F."/>
            <person name="Keeling P."/>
            <person name="Hampl V."/>
        </authorList>
    </citation>
    <scope>NUCLEOTIDE SEQUENCE [LARGE SCALE GENOMIC DNA]</scope>
    <source>
        <strain evidence="3">St1</strain>
    </source>
</reference>
<dbReference type="GO" id="GO:0016020">
    <property type="term" value="C:membrane"/>
    <property type="evidence" value="ECO:0007669"/>
    <property type="project" value="InterPro"/>
</dbReference>
<keyword evidence="1" id="KW-0472">Membrane</keyword>
<evidence type="ECO:0000259" key="2">
    <source>
        <dbReference type="Pfam" id="PF06580"/>
    </source>
</evidence>
<evidence type="ECO:0000313" key="3">
    <source>
        <dbReference type="EMBL" id="KAA6302550.1"/>
    </source>
</evidence>
<comment type="caution">
    <text evidence="3">The sequence shown here is derived from an EMBL/GenBank/DDBJ whole genome shotgun (WGS) entry which is preliminary data.</text>
</comment>
<dbReference type="PANTHER" id="PTHR34220">
    <property type="entry name" value="SENSOR HISTIDINE KINASE YPDA"/>
    <property type="match status" value="1"/>
</dbReference>
<feature type="domain" description="Signal transduction histidine kinase internal region" evidence="2">
    <location>
        <begin position="151"/>
        <end position="230"/>
    </location>
</feature>
<dbReference type="AlphaFoldDB" id="A0A5M8P2Q4"/>
<evidence type="ECO:0000256" key="1">
    <source>
        <dbReference type="SAM" id="Phobius"/>
    </source>
</evidence>
<name>A0A5M8P2Q4_9BACT</name>
<keyword evidence="3" id="KW-0808">Transferase</keyword>
<dbReference type="PANTHER" id="PTHR34220:SF7">
    <property type="entry name" value="SENSOR HISTIDINE KINASE YPDA"/>
    <property type="match status" value="1"/>
</dbReference>
<dbReference type="GO" id="GO:0000155">
    <property type="term" value="F:phosphorelay sensor kinase activity"/>
    <property type="evidence" value="ECO:0007669"/>
    <property type="project" value="InterPro"/>
</dbReference>
<dbReference type="Gene3D" id="3.30.565.10">
    <property type="entry name" value="Histidine kinase-like ATPase, C-terminal domain"/>
    <property type="match status" value="1"/>
</dbReference>
<keyword evidence="1" id="KW-1133">Transmembrane helix</keyword>
<dbReference type="InterPro" id="IPR050640">
    <property type="entry name" value="Bact_2-comp_sensor_kinase"/>
</dbReference>
<dbReference type="Proteomes" id="UP000324575">
    <property type="component" value="Unassembled WGS sequence"/>
</dbReference>
<accession>A0A5M8P2Q4</accession>
<organism evidence="3 4">
    <name type="scientific">Candidatus Ordinivivax streblomastigis</name>
    <dbReference type="NCBI Taxonomy" id="2540710"/>
    <lineage>
        <taxon>Bacteria</taxon>
        <taxon>Pseudomonadati</taxon>
        <taxon>Bacteroidota</taxon>
        <taxon>Bacteroidia</taxon>
        <taxon>Bacteroidales</taxon>
        <taxon>Candidatus Ordinivivax</taxon>
    </lineage>
</organism>
<dbReference type="InterPro" id="IPR036890">
    <property type="entry name" value="HATPase_C_sf"/>
</dbReference>
<keyword evidence="1" id="KW-0812">Transmembrane</keyword>
<keyword evidence="3" id="KW-0418">Kinase</keyword>
<dbReference type="EMBL" id="SNRX01000007">
    <property type="protein sequence ID" value="KAA6302550.1"/>
    <property type="molecule type" value="Genomic_DNA"/>
</dbReference>
<feature type="transmembrane region" description="Helical" evidence="1">
    <location>
        <begin position="33"/>
        <end position="55"/>
    </location>
</feature>